<sequence>MGAMFFDANEYAGRLEHTRALMLEREVDSLVVADPANICYLTGFDACSFYAPQILIVPRQDPMMFFCRSVDAPSAWQTTILNEDQVFAYSEQLVQQIHTHPADWIAEQLRPRLEGSDILAVEPNSPYYTLRTHQAFVDAFGASIVSPAGPGIVNLARCVKSPAELDAMRTAGKITGQVFEVAAEVIKPGTRQCDAVGEIYAAQMRGAGASGGTYTAIPPLVLAGSNTAYPHVPWSDQPFEDHQAIAVELSGCYARYHAPVARTIFLGDQPKQLRRIAGIVDQGLDAALSTIHQGAACSDVAASWQEVISRHGLEKKSRIGYPVGIGFPPDWGEQTISLRAEDHTVLRAGMTIHVMIGMWLDGWGYSVSETIAVTSSGVELLSNVPRLDPDLRN</sequence>
<proteinExistence type="predicted"/>
<dbReference type="SUPFAM" id="SSF55920">
    <property type="entry name" value="Creatinase/aminopeptidase"/>
    <property type="match status" value="1"/>
</dbReference>
<dbReference type="AlphaFoldDB" id="A0A077M4V4"/>
<evidence type="ECO:0000313" key="3">
    <source>
        <dbReference type="EMBL" id="CCH79140.1"/>
    </source>
</evidence>
<organism evidence="3 4">
    <name type="scientific">Nostocoides japonicum T1-X7</name>
    <dbReference type="NCBI Taxonomy" id="1194083"/>
    <lineage>
        <taxon>Bacteria</taxon>
        <taxon>Bacillati</taxon>
        <taxon>Actinomycetota</taxon>
        <taxon>Actinomycetes</taxon>
        <taxon>Micrococcales</taxon>
        <taxon>Intrasporangiaceae</taxon>
        <taxon>Nostocoides</taxon>
    </lineage>
</organism>
<accession>A0A077M4V4</accession>
<feature type="domain" description="Creatinase N-terminal" evidence="2">
    <location>
        <begin position="14"/>
        <end position="153"/>
    </location>
</feature>
<dbReference type="Proteomes" id="UP000035721">
    <property type="component" value="Unassembled WGS sequence"/>
</dbReference>
<feature type="domain" description="Peptidase M24" evidence="1">
    <location>
        <begin position="167"/>
        <end position="374"/>
    </location>
</feature>
<dbReference type="PANTHER" id="PTHR46112">
    <property type="entry name" value="AMINOPEPTIDASE"/>
    <property type="match status" value="1"/>
</dbReference>
<keyword evidence="4" id="KW-1185">Reference proteome</keyword>
<evidence type="ECO:0000259" key="1">
    <source>
        <dbReference type="Pfam" id="PF00557"/>
    </source>
</evidence>
<dbReference type="SUPFAM" id="SSF53092">
    <property type="entry name" value="Creatinase/prolidase N-terminal domain"/>
    <property type="match status" value="1"/>
</dbReference>
<dbReference type="Pfam" id="PF01321">
    <property type="entry name" value="Creatinase_N"/>
    <property type="match status" value="1"/>
</dbReference>
<dbReference type="CDD" id="cd01066">
    <property type="entry name" value="APP_MetAP"/>
    <property type="match status" value="1"/>
</dbReference>
<dbReference type="PANTHER" id="PTHR46112:SF2">
    <property type="entry name" value="XAA-PRO AMINOPEPTIDASE P-RELATED"/>
    <property type="match status" value="1"/>
</dbReference>
<dbReference type="Pfam" id="PF00557">
    <property type="entry name" value="Peptidase_M24"/>
    <property type="match status" value="1"/>
</dbReference>
<name>A0A077M4V4_9MICO</name>
<dbReference type="Gene3D" id="3.90.230.10">
    <property type="entry name" value="Creatinase/methionine aminopeptidase superfamily"/>
    <property type="match status" value="1"/>
</dbReference>
<reference evidence="3 4" key="1">
    <citation type="journal article" date="2013" name="ISME J.">
        <title>A metabolic model for members of the genus Tetrasphaera involved in enhanced biological phosphorus removal.</title>
        <authorList>
            <person name="Kristiansen R."/>
            <person name="Nguyen H.T.T."/>
            <person name="Saunders A.M."/>
            <person name="Nielsen J.L."/>
            <person name="Wimmer R."/>
            <person name="Le V.Q."/>
            <person name="McIlroy S.J."/>
            <person name="Petrovski S."/>
            <person name="Seviour R.J."/>
            <person name="Calteau A."/>
            <person name="Nielsen K.L."/>
            <person name="Nielsen P.H."/>
        </authorList>
    </citation>
    <scope>NUCLEOTIDE SEQUENCE [LARGE SCALE GENOMIC DNA]</scope>
    <source>
        <strain evidence="3 4">T1-X7</strain>
    </source>
</reference>
<dbReference type="Gene3D" id="3.40.350.10">
    <property type="entry name" value="Creatinase/prolidase N-terminal domain"/>
    <property type="match status" value="1"/>
</dbReference>
<dbReference type="InterPro" id="IPR050659">
    <property type="entry name" value="Peptidase_M24B"/>
</dbReference>
<dbReference type="InterPro" id="IPR029149">
    <property type="entry name" value="Creatin/AminoP/Spt16_N"/>
</dbReference>
<protein>
    <submittedName>
        <fullName evidence="3">Peptidase M24</fullName>
    </submittedName>
</protein>
<dbReference type="InterPro" id="IPR000994">
    <property type="entry name" value="Pept_M24"/>
</dbReference>
<evidence type="ECO:0000259" key="2">
    <source>
        <dbReference type="Pfam" id="PF01321"/>
    </source>
</evidence>
<gene>
    <name evidence="3" type="ORF">BN12_4030015</name>
</gene>
<dbReference type="STRING" id="1194083.BN12_4030015"/>
<dbReference type="InterPro" id="IPR000587">
    <property type="entry name" value="Creatinase_N"/>
</dbReference>
<dbReference type="InterPro" id="IPR036005">
    <property type="entry name" value="Creatinase/aminopeptidase-like"/>
</dbReference>
<comment type="caution">
    <text evidence="3">The sequence shown here is derived from an EMBL/GenBank/DDBJ whole genome shotgun (WGS) entry which is preliminary data.</text>
</comment>
<evidence type="ECO:0000313" key="4">
    <source>
        <dbReference type="Proteomes" id="UP000035721"/>
    </source>
</evidence>
<dbReference type="EMBL" id="CAJB01000339">
    <property type="protein sequence ID" value="CCH79140.1"/>
    <property type="molecule type" value="Genomic_DNA"/>
</dbReference>